<organism evidence="7 8">
    <name type="scientific">Phlebiopsis gigantea (strain 11061_1 CR5-6)</name>
    <name type="common">White-rot fungus</name>
    <name type="synonym">Peniophora gigantea</name>
    <dbReference type="NCBI Taxonomy" id="745531"/>
    <lineage>
        <taxon>Eukaryota</taxon>
        <taxon>Fungi</taxon>
        <taxon>Dikarya</taxon>
        <taxon>Basidiomycota</taxon>
        <taxon>Agaricomycotina</taxon>
        <taxon>Agaricomycetes</taxon>
        <taxon>Polyporales</taxon>
        <taxon>Phanerochaetaceae</taxon>
        <taxon>Phlebiopsis</taxon>
    </lineage>
</organism>
<comment type="similarity">
    <text evidence="3">Belongs to the NOP16 family.</text>
</comment>
<proteinExistence type="inferred from homology"/>
<sequence length="953" mass="103980">MANPRQRRKLRSGSHKAVRHSNHAKKNLKKQPPIHGPKVLQEAWDTHRTVRQNYEALGLAASLKPTASGGVERPLGVASNNEPAMAAESAPVASGSKLPKGYGRIVRDADGNVVDVQLDEEDEEEAAQPGRLVEDIPDPSAQPRLAEWVGRGGLSRPRVVQDLEELAETRGGPVARHSSGGELGVLRQLVAKHAHDVDAMARDRRLNADQRTAGQLSRAIKKAGGVATLLGGSVRCDLKDLPVSSAGQSASCTNCKERGLKCVDEFAEVKAVKLLRRGRRLQQAEAVFGKVPSEQASLRSVTPPQNVIPRLAPEFFDSRFFWRFQIQRPILEPIEYRDRYIQFIKGNADALQVPGQLIAMALAVWAASYGVNEYGGQDHQEHPADVRQRKEAINEMLQEILYLVDMHGILRKASWDGVRLLLLLLPLTQEIQSPMDRLVMYEATLSQVHNLCTLAPPMNSGKGEFIDALVRARIFWYAHILDGVTSGLRGGRIWLSDDDLAVFEGTLPARTDSSPGFSIYIFTFRYVAVPLRISSVCRIIHTALTGPMAKQREGVKEDLLNKVWGSLDRLWQDLEDLRKFGTGEIIEVEDMERFIHGWQIFIFECHNVVREALKGKLGAPAPAGPHPADAEAGRVTNHEGLSRLYEKAKSRCVSVVREVVKIIQRNLGSSFFQYDTSLVRDGCFFAAFLLAGEAGTANDVQVCIQALDEMRWVFSKSEERIQTIQMIWGARAHGQAPSAGSISPVLGGHSSYSPEEHSYPRKQPVRAVTMPSLSVTTGLAVRPPSASSAALSHDGSWGSTISTSSGSMHAHAEPSTHRTSPITSRTPPYGSASQFASASRAAKVPLVASSSALLSPTTSATLRTIQDSSYYYGAYGMSVVPEVSSSTASSSLAGPSTGTMHPHLSSYTGAGFHTDGSVPFAAPVVHQDPTMLQSSSTPEEDDDVHYNVTDRYY</sequence>
<dbReference type="PANTHER" id="PTHR13243:SF1">
    <property type="entry name" value="NUCLEOLAR PROTEIN 16"/>
    <property type="match status" value="1"/>
</dbReference>
<dbReference type="HOGENOM" id="CLU_013429_0_0_1"/>
<evidence type="ECO:0000313" key="7">
    <source>
        <dbReference type="EMBL" id="KIP09099.1"/>
    </source>
</evidence>
<feature type="compositionally biased region" description="Low complexity" evidence="6">
    <location>
        <begin position="795"/>
        <end position="807"/>
    </location>
</feature>
<dbReference type="EMBL" id="KN840470">
    <property type="protein sequence ID" value="KIP09099.1"/>
    <property type="molecule type" value="Genomic_DNA"/>
</dbReference>
<evidence type="ECO:0000256" key="5">
    <source>
        <dbReference type="ARBA" id="ARBA00023242"/>
    </source>
</evidence>
<comment type="function">
    <text evidence="1">Involved in the biogenesis of the 60S ribosomal subunit.</text>
</comment>
<dbReference type="STRING" id="745531.A0A0C3NUT9"/>
<feature type="region of interest" description="Disordered" evidence="6">
    <location>
        <begin position="930"/>
        <end position="953"/>
    </location>
</feature>
<evidence type="ECO:0000256" key="4">
    <source>
        <dbReference type="ARBA" id="ARBA00015522"/>
    </source>
</evidence>
<accession>A0A0C3NUT9</accession>
<name>A0A0C3NUT9_PHLG1</name>
<feature type="compositionally biased region" description="Basic residues" evidence="6">
    <location>
        <begin position="1"/>
        <end position="29"/>
    </location>
</feature>
<dbReference type="CDD" id="cd12148">
    <property type="entry name" value="fungal_TF_MHR"/>
    <property type="match status" value="1"/>
</dbReference>
<evidence type="ECO:0000256" key="2">
    <source>
        <dbReference type="ARBA" id="ARBA00004604"/>
    </source>
</evidence>
<dbReference type="GO" id="GO:0042273">
    <property type="term" value="P:ribosomal large subunit biogenesis"/>
    <property type="evidence" value="ECO:0007669"/>
    <property type="project" value="TreeGrafter"/>
</dbReference>
<keyword evidence="5" id="KW-0539">Nucleus</keyword>
<comment type="subcellular location">
    <subcellularLocation>
        <location evidence="2">Nucleus</location>
        <location evidence="2">Nucleolus</location>
    </subcellularLocation>
</comment>
<dbReference type="AlphaFoldDB" id="A0A0C3NUT9"/>
<reference evidence="7 8" key="1">
    <citation type="journal article" date="2014" name="PLoS Genet.">
        <title>Analysis of the Phlebiopsis gigantea genome, transcriptome and secretome provides insight into its pioneer colonization strategies of wood.</title>
        <authorList>
            <person name="Hori C."/>
            <person name="Ishida T."/>
            <person name="Igarashi K."/>
            <person name="Samejima M."/>
            <person name="Suzuki H."/>
            <person name="Master E."/>
            <person name="Ferreira P."/>
            <person name="Ruiz-Duenas F.J."/>
            <person name="Held B."/>
            <person name="Canessa P."/>
            <person name="Larrondo L.F."/>
            <person name="Schmoll M."/>
            <person name="Druzhinina I.S."/>
            <person name="Kubicek C.P."/>
            <person name="Gaskell J.A."/>
            <person name="Kersten P."/>
            <person name="St John F."/>
            <person name="Glasner J."/>
            <person name="Sabat G."/>
            <person name="Splinter BonDurant S."/>
            <person name="Syed K."/>
            <person name="Yadav J."/>
            <person name="Mgbeahuruike A.C."/>
            <person name="Kovalchuk A."/>
            <person name="Asiegbu F.O."/>
            <person name="Lackner G."/>
            <person name="Hoffmeister D."/>
            <person name="Rencoret J."/>
            <person name="Gutierrez A."/>
            <person name="Sun H."/>
            <person name="Lindquist E."/>
            <person name="Barry K."/>
            <person name="Riley R."/>
            <person name="Grigoriev I.V."/>
            <person name="Henrissat B."/>
            <person name="Kues U."/>
            <person name="Berka R.M."/>
            <person name="Martinez A.T."/>
            <person name="Covert S.F."/>
            <person name="Blanchette R.A."/>
            <person name="Cullen D."/>
        </authorList>
    </citation>
    <scope>NUCLEOTIDE SEQUENCE [LARGE SCALE GENOMIC DNA]</scope>
    <source>
        <strain evidence="7 8">11061_1 CR5-6</strain>
    </source>
</reference>
<dbReference type="OrthoDB" id="3263880at2759"/>
<dbReference type="PANTHER" id="PTHR13243">
    <property type="entry name" value="HSPC111 PROTEIN-RELATED"/>
    <property type="match status" value="1"/>
</dbReference>
<feature type="region of interest" description="Disordered" evidence="6">
    <location>
        <begin position="1"/>
        <end position="37"/>
    </location>
</feature>
<dbReference type="GO" id="GO:0005730">
    <property type="term" value="C:nucleolus"/>
    <property type="evidence" value="ECO:0007669"/>
    <property type="project" value="UniProtKB-SubCell"/>
</dbReference>
<dbReference type="InterPro" id="IPR019002">
    <property type="entry name" value="Ribosome_biogenesis_Nop16"/>
</dbReference>
<dbReference type="Proteomes" id="UP000053257">
    <property type="component" value="Unassembled WGS sequence"/>
</dbReference>
<dbReference type="Pfam" id="PF09420">
    <property type="entry name" value="Nop16"/>
    <property type="match status" value="1"/>
</dbReference>
<gene>
    <name evidence="7" type="ORF">PHLGIDRAFT_126553</name>
</gene>
<evidence type="ECO:0000313" key="8">
    <source>
        <dbReference type="Proteomes" id="UP000053257"/>
    </source>
</evidence>
<evidence type="ECO:0000256" key="3">
    <source>
        <dbReference type="ARBA" id="ARBA00008479"/>
    </source>
</evidence>
<feature type="region of interest" description="Disordered" evidence="6">
    <location>
        <begin position="785"/>
        <end position="834"/>
    </location>
</feature>
<feature type="compositionally biased region" description="Polar residues" evidence="6">
    <location>
        <begin position="817"/>
        <end position="826"/>
    </location>
</feature>
<protein>
    <recommendedName>
        <fullName evidence="4">Nucleolar protein 16</fullName>
    </recommendedName>
</protein>
<evidence type="ECO:0000256" key="6">
    <source>
        <dbReference type="SAM" id="MobiDB-lite"/>
    </source>
</evidence>
<evidence type="ECO:0000256" key="1">
    <source>
        <dbReference type="ARBA" id="ARBA00002889"/>
    </source>
</evidence>
<keyword evidence="8" id="KW-1185">Reference proteome</keyword>